<comment type="caution">
    <text evidence="5">The sequence shown here is derived from an EMBL/GenBank/DDBJ whole genome shotgun (WGS) entry which is preliminary data.</text>
</comment>
<dbReference type="SMART" id="SM00409">
    <property type="entry name" value="IG"/>
    <property type="match status" value="20"/>
</dbReference>
<keyword evidence="1" id="KW-0677">Repeat</keyword>
<feature type="domain" description="Ig-like" evidence="3">
    <location>
        <begin position="2465"/>
        <end position="2554"/>
    </location>
</feature>
<dbReference type="InterPro" id="IPR013783">
    <property type="entry name" value="Ig-like_fold"/>
</dbReference>
<feature type="domain" description="Ig-like" evidence="3">
    <location>
        <begin position="9"/>
        <end position="102"/>
    </location>
</feature>
<dbReference type="Pfam" id="PF07679">
    <property type="entry name" value="I-set"/>
    <property type="match status" value="18"/>
</dbReference>
<feature type="compositionally biased region" description="Polar residues" evidence="2">
    <location>
        <begin position="891"/>
        <end position="901"/>
    </location>
</feature>
<feature type="domain" description="Fibronectin type-III" evidence="4">
    <location>
        <begin position="1766"/>
        <end position="1864"/>
    </location>
</feature>
<feature type="domain" description="Fibronectin type-III" evidence="4">
    <location>
        <begin position="3252"/>
        <end position="3347"/>
    </location>
</feature>
<dbReference type="PRINTS" id="PR00014">
    <property type="entry name" value="FNTYPEIII"/>
</dbReference>
<feature type="compositionally biased region" description="Basic and acidic residues" evidence="2">
    <location>
        <begin position="647"/>
        <end position="669"/>
    </location>
</feature>
<protein>
    <recommendedName>
        <fullName evidence="7">Twitchin</fullName>
    </recommendedName>
</protein>
<dbReference type="PANTHER" id="PTHR13817">
    <property type="entry name" value="TITIN"/>
    <property type="match status" value="1"/>
</dbReference>
<evidence type="ECO:0000313" key="5">
    <source>
        <dbReference type="EMBL" id="KAL0859504.1"/>
    </source>
</evidence>
<feature type="domain" description="Fibronectin type-III" evidence="4">
    <location>
        <begin position="1966"/>
        <end position="2061"/>
    </location>
</feature>
<dbReference type="Pfam" id="PF00041">
    <property type="entry name" value="fn3"/>
    <property type="match status" value="16"/>
</dbReference>
<feature type="domain" description="Fibronectin type-III" evidence="4">
    <location>
        <begin position="2264"/>
        <end position="2361"/>
    </location>
</feature>
<feature type="domain" description="Fibronectin type-III" evidence="4">
    <location>
        <begin position="1666"/>
        <end position="1763"/>
    </location>
</feature>
<evidence type="ECO:0000256" key="2">
    <source>
        <dbReference type="SAM" id="MobiDB-lite"/>
    </source>
</evidence>
<feature type="domain" description="Ig-like" evidence="3">
    <location>
        <begin position="2759"/>
        <end position="2848"/>
    </location>
</feature>
<dbReference type="InterPro" id="IPR003599">
    <property type="entry name" value="Ig_sub"/>
</dbReference>
<feature type="region of interest" description="Disordered" evidence="2">
    <location>
        <begin position="626"/>
        <end position="679"/>
    </location>
</feature>
<dbReference type="InterPro" id="IPR003598">
    <property type="entry name" value="Ig_sub2"/>
</dbReference>
<feature type="domain" description="Fibronectin type-III" evidence="4">
    <location>
        <begin position="3842"/>
        <end position="3938"/>
    </location>
</feature>
<feature type="region of interest" description="Disordered" evidence="2">
    <location>
        <begin position="3523"/>
        <end position="3555"/>
    </location>
</feature>
<feature type="region of interest" description="Disordered" evidence="2">
    <location>
        <begin position="745"/>
        <end position="788"/>
    </location>
</feature>
<dbReference type="InterPro" id="IPR036179">
    <property type="entry name" value="Ig-like_dom_sf"/>
</dbReference>
<feature type="domain" description="Ig-like" evidence="3">
    <location>
        <begin position="3646"/>
        <end position="3735"/>
    </location>
</feature>
<dbReference type="CDD" id="cd00096">
    <property type="entry name" value="Ig"/>
    <property type="match status" value="2"/>
</dbReference>
<feature type="domain" description="Ig-like" evidence="3">
    <location>
        <begin position="1868"/>
        <end position="1958"/>
    </location>
</feature>
<reference evidence="5 6" key="1">
    <citation type="submission" date="2024-06" db="EMBL/GenBank/DDBJ databases">
        <title>A chromosome-level genome assembly of beet webworm, Loxostege sticticalis.</title>
        <authorList>
            <person name="Zhang Y."/>
        </authorList>
    </citation>
    <scope>NUCLEOTIDE SEQUENCE [LARGE SCALE GENOMIC DNA]</scope>
    <source>
        <strain evidence="5">AQ026</strain>
        <tissue evidence="5">Whole body</tissue>
    </source>
</reference>
<feature type="domain" description="Ig-like" evidence="3">
    <location>
        <begin position="1388"/>
        <end position="1470"/>
    </location>
</feature>
<feature type="domain" description="Ig-like" evidence="3">
    <location>
        <begin position="328"/>
        <end position="420"/>
    </location>
</feature>
<feature type="region of interest" description="Disordered" evidence="2">
    <location>
        <begin position="3369"/>
        <end position="3390"/>
    </location>
</feature>
<feature type="domain" description="Ig-like" evidence="3">
    <location>
        <begin position="1294"/>
        <end position="1385"/>
    </location>
</feature>
<feature type="domain" description="Fibronectin type-III" evidence="4">
    <location>
        <begin position="2067"/>
        <end position="2162"/>
    </location>
</feature>
<dbReference type="SMART" id="SM00060">
    <property type="entry name" value="FN3"/>
    <property type="match status" value="16"/>
</dbReference>
<dbReference type="InterPro" id="IPR007110">
    <property type="entry name" value="Ig-like_dom"/>
</dbReference>
<feature type="non-terminal residue" evidence="5">
    <location>
        <position position="4043"/>
    </location>
</feature>
<feature type="domain" description="Ig-like" evidence="3">
    <location>
        <begin position="425"/>
        <end position="517"/>
    </location>
</feature>
<dbReference type="InterPro" id="IPR003961">
    <property type="entry name" value="FN3_dom"/>
</dbReference>
<evidence type="ECO:0000259" key="4">
    <source>
        <dbReference type="PROSITE" id="PS50853"/>
    </source>
</evidence>
<dbReference type="InterPro" id="IPR050964">
    <property type="entry name" value="Striated_Muscle_Regulatory"/>
</dbReference>
<evidence type="ECO:0000313" key="6">
    <source>
        <dbReference type="Proteomes" id="UP001549920"/>
    </source>
</evidence>
<feature type="domain" description="Fibronectin type-III" evidence="4">
    <location>
        <begin position="3448"/>
        <end position="3540"/>
    </location>
</feature>
<feature type="domain" description="Ig-like" evidence="3">
    <location>
        <begin position="3351"/>
        <end position="3440"/>
    </location>
</feature>
<gene>
    <name evidence="5" type="ORF">ABMA27_010661</name>
</gene>
<dbReference type="Gene3D" id="2.60.40.10">
    <property type="entry name" value="Immunoglobulins"/>
    <property type="match status" value="36"/>
</dbReference>
<feature type="compositionally biased region" description="Basic and acidic residues" evidence="2">
    <location>
        <begin position="904"/>
        <end position="916"/>
    </location>
</feature>
<dbReference type="PROSITE" id="PS50835">
    <property type="entry name" value="IG_LIKE"/>
    <property type="match status" value="15"/>
</dbReference>
<feature type="domain" description="Fibronectin type-III" evidence="4">
    <location>
        <begin position="2562"/>
        <end position="2655"/>
    </location>
</feature>
<keyword evidence="6" id="KW-1185">Reference proteome</keyword>
<accession>A0ABR3H3X3</accession>
<dbReference type="SUPFAM" id="SSF49265">
    <property type="entry name" value="Fibronectin type III"/>
    <property type="match status" value="8"/>
</dbReference>
<organism evidence="5 6">
    <name type="scientific">Loxostege sticticalis</name>
    <name type="common">Beet webworm moth</name>
    <dbReference type="NCBI Taxonomy" id="481309"/>
    <lineage>
        <taxon>Eukaryota</taxon>
        <taxon>Metazoa</taxon>
        <taxon>Ecdysozoa</taxon>
        <taxon>Arthropoda</taxon>
        <taxon>Hexapoda</taxon>
        <taxon>Insecta</taxon>
        <taxon>Pterygota</taxon>
        <taxon>Neoptera</taxon>
        <taxon>Endopterygota</taxon>
        <taxon>Lepidoptera</taxon>
        <taxon>Glossata</taxon>
        <taxon>Ditrysia</taxon>
        <taxon>Pyraloidea</taxon>
        <taxon>Crambidae</taxon>
        <taxon>Pyraustinae</taxon>
        <taxon>Loxostege</taxon>
    </lineage>
</organism>
<feature type="domain" description="Ig-like" evidence="3">
    <location>
        <begin position="2166"/>
        <end position="2256"/>
    </location>
</feature>
<dbReference type="PROSITE" id="PS50853">
    <property type="entry name" value="FN3"/>
    <property type="match status" value="16"/>
</dbReference>
<feature type="region of interest" description="Disordered" evidence="2">
    <location>
        <begin position="816"/>
        <end position="1040"/>
    </location>
</feature>
<feature type="domain" description="Ig-like" evidence="3">
    <location>
        <begin position="3056"/>
        <end position="3145"/>
    </location>
</feature>
<dbReference type="SMART" id="SM00408">
    <property type="entry name" value="IGc2"/>
    <property type="match status" value="15"/>
</dbReference>
<proteinExistence type="predicted"/>
<dbReference type="SUPFAM" id="SSF48726">
    <property type="entry name" value="Immunoglobulin"/>
    <property type="match status" value="20"/>
</dbReference>
<feature type="compositionally biased region" description="Basic and acidic residues" evidence="2">
    <location>
        <begin position="971"/>
        <end position="994"/>
    </location>
</feature>
<feature type="compositionally biased region" description="Basic and acidic residues" evidence="2">
    <location>
        <begin position="828"/>
        <end position="880"/>
    </location>
</feature>
<feature type="domain" description="Fibronectin type-III" evidence="4">
    <location>
        <begin position="3547"/>
        <end position="3642"/>
    </location>
</feature>
<feature type="domain" description="Fibronectin type-III" evidence="4">
    <location>
        <begin position="3153"/>
        <end position="3246"/>
    </location>
</feature>
<dbReference type="InterPro" id="IPR013098">
    <property type="entry name" value="Ig_I-set"/>
</dbReference>
<feature type="domain" description="Fibronectin type-III" evidence="4">
    <location>
        <begin position="2957"/>
        <end position="3051"/>
    </location>
</feature>
<dbReference type="EMBL" id="JBEUOH010000027">
    <property type="protein sequence ID" value="KAL0859504.1"/>
    <property type="molecule type" value="Genomic_DNA"/>
</dbReference>
<name>A0ABR3H3X3_LOXSC</name>
<feature type="compositionally biased region" description="Basic and acidic residues" evidence="2">
    <location>
        <begin position="1026"/>
        <end position="1039"/>
    </location>
</feature>
<feature type="compositionally biased region" description="Basic and acidic residues" evidence="2">
    <location>
        <begin position="924"/>
        <end position="962"/>
    </location>
</feature>
<feature type="domain" description="Ig-like" evidence="3">
    <location>
        <begin position="3942"/>
        <end position="4033"/>
    </location>
</feature>
<evidence type="ECO:0008006" key="7">
    <source>
        <dbReference type="Google" id="ProtNLM"/>
    </source>
</evidence>
<dbReference type="PANTHER" id="PTHR13817:SF151">
    <property type="entry name" value="TITIN"/>
    <property type="match status" value="1"/>
</dbReference>
<feature type="domain" description="Fibronectin type-III" evidence="4">
    <location>
        <begin position="2367"/>
        <end position="2460"/>
    </location>
</feature>
<evidence type="ECO:0000256" key="1">
    <source>
        <dbReference type="ARBA" id="ARBA00022737"/>
    </source>
</evidence>
<sequence length="4043" mass="452710">MGVTDDLAPSFTQKPQLRQEDDGNKLIFECQLVASPKPEICWYRSDELLKEDTRTKFKIQSIANNKFLVVLELDDVIESDAGLYKVKAKNKMGEVAASINLNFSPADEEKQKQVDGKAPTFARKPAIRQEDDGKRLIFECRIEAEPVPSVAWFHNTTEVKQGARHKLTVSKEGKSYYASLEISNVTVEDAGKYRVTAKNELGESNATISLNFDSGDDENGFAPSFVEKPRIIPNEDGTLITMRCVCKAKPAAEVTWYRGTTVIKASSKIELKSTTIGEDLYELVLLLANPTSADGGAYRCHVKNEYGESNANLNLNIEAEPEPEGEGPTFVEKPTIQSKDNGKLVLMGCKVKASPKPTIVWYHEGKEIRDSSKIKTRVEVIEDIYTIILELIDPGIEDSGLYKCNIKNELGELNANLTLNIEIIPVIKEKPKIIKIVKKKTVIVECKVLSKFAPSCTWYKETSAVKEDSRHTVLIEPLREGEFTVKLEISNVSQHDKGSYKLVAKNEKGEATSQQVEILDIPEEKGEKPQIIKHFRSLAKKENEEAEFVAVLKTSDQSCRCTWYKNSTVIRDSSEINTSFDGTNARIIIRKVTSKYVANYRVVIKNEFGEDESSADLTIIEEKKKKKEEEEEETTVIEESEEEMSIVEEKSVIEENHVEEKKKEEEKKMAAKKVSKKEEIKVDQQKEEIEIEAKKTETKMEAKKVTKKEEVVTKQAEMEVEEAKKILEKKTAKTEEEKKALLEKIEKKKTEPEPEAKIEGIPKLKPVKPKEEPVEEKKEAAKKTEKTEKKVVKKKVVAKKEELELDFVDDYERPVLEKYEKVTPTPTVREKKEKETTKTESRRTSIQTESKEETKIESRKASIVEDKQMKFTKETAESRKSSLSVAEKQEATTFKKSTAQRKTAVKEEKVEEEAKKAKVTTVKKKAEDLPEIPDYERPDLEKYEKSDFTPSTRDKPEKDKPTPKVPEINAPEEKPAAPKIEVIREKSPKPDMPRKPSLVPGAPVGRRGSLIPPPEEMGRRPSLIISDERRKSGDARRPSVQDLEDLINKPSVPLKPIGNEGPPVIVDVQESYSAVEDQTGYLTVQVEGNPPPTFKFYKGVTEIIEGGRFKFITDGETGLITLCMRKVKPNDEGKYRVVVSNIHGEDSAEMQLYVSDSSGMDFRAMLKKRKYAKWGEKKEDPNWDLKETEKPIPPLKKVEKKQESFLKPLVDQFAKEGKDKKVVFEAIFSKTNSKPKWLLRKDELFPGSKYKMVNEQDSYKLIIMNPKVEDTGKITIEIGGITCTAFLQVDEPDPTYTFTKNLKKTTSGYFEHEVTLECAVSNSLAIVSWWKEETKLEDGEEFQISKDLTGVCRLLIKNAKFEDAGKYSCRIEKQPDKTETDVKIVEYPYKFTKVLKSQQAIEKDTITLLCELDDAGGTVQWFKNNEPLKTDKRITVVKEGRKRKVIIKDAKVTDAGNYKCTTNADETTCELIVNYSNRFNKKLKDTEAIERDKVVLEVELQDQTAEAVWSFNGQPIVPNDRIEIKNLGGGKHQLIFNKLEMEDDGEILCESGKLSSSCKLTVKKGESKPTIECPDDFYGPAGQPFVIEVPYKIDGTRQTPIEAKLWKDGKALPIKEVEAVVEQEKVLFKIKKPTREASGKYTIKLSNAQGEDAKDVTITMQAVPQPPQDVAVSEVFQTSCVVAWKTPQDDGGSPIVKYIIERQDMSLKAGWDNVAEVPHGQPTKFKVEDLVAKKTYKFRIRAVNKIGSSEPGLFGKPVLAKDPWDEPSKPKNVELVDWDKDHADLKWQKPDNDGGAPITGYVIEYKEKFGKDWVTGKEVPGDCLAATQDGLKEGCTYEFRVRAINKAGPGEPSDSTKPIVAKCRFVKPFIIGEGLQGMIIKKGQVITFDIKYGGEPEPEVKWFKGEEEIHDDGDRITIDKYERNTVLTVRKTTRPDSGKYKLVLTNSSGTCESLADVVVLDKPNRPNGPIEVVDIRAEKATVKWQKPDDWQGSDITGYTLEKMDMDTGNWVPCGETGPEPTEFQVKGLTPNHKYKFRVRAVNKEGESEPLETDGFIVAKNPYDPPKAPSKPSIIDYDNMSVTLQWEPPTDDGGRPILGYVIEMKDKFSPDWIEVTKTNDTKTEYKVEGLKEKMVYQFRVKAYNKAGVGEASQPTDNHLCKHKNLKPRIERSTFKSVIIKAGRTHKWSVDVIGEPPPEMSWSWRENIKLVNTERIKIENKEYHTDFTIVNAVRRDTGKYKLHAENCNGFDEETVELTVLSKPGAPKGPLEVSDVHAEGCKVKWDKPEDDGGSPVKEYEVEKMDVATGKWVRVGRVAGDKKPLEMDITGLEPGHQYKFRVTACNDEGDSEPLETERATLAKNPFDISDKPGNVEVADHDNQSAEIKWDPPKSDGGAPIQKYIIQKKPKGGDWENAAEVPGTQTSGKVEGLPEGSEYQFRVIAVNKAGPSEASDPTKMTTIRHKALKPRIDRTNLKALAVRAGKPIFFDVNVKGEPAPKVQWFQKWKGEEKEVTENVINVDYNTKLDVKESVRAMTGTYRILATNQHGSDEAEVEITVLSAPGKPGGPLKVADVTKSGCKLAWKKPEDDGGKPVTGYVVEKLNKATGRWVPVGKTDDTEMEVKGLQEGEEYEFRVKAVNEEGESEPLKTDHSIIAKNPYDIPGKPSVPTIEDWDVDRVDLKWEAPKNNGGAPITGYVIEKKEKFGQWQEALVTSTPECKARVPDLKEGNTYQFRVRAVNKAGPSEPGDPTQPHVAKARFLKPHINRDKMVAVRVRAGTTIKLDVDIKGEPPPTKTWTFAKKVLETGPGLKLENEDYNTRLQIFDSSWANSGVYTLKAENESGVDEATVEITVLDKPGKPEGPLEVSDVHADHVKLNWNKPKHTGGLPLSAFVIEKMDTLTGKWVPAGTVDPDKLEATVTGLEQGHTYQFRVKALNEEGESEPLETDHGILAKNPYDVPAPPGLPDIVDWDEKSAKLKWEPPIRDNGAPITGYIIEVMDRDRGEFVKAAEIQGNICQGTVPKLEEGNQYQFRIRALNKAGQSEPSENTNWHTAKARFLKPRIDRTNLNPITVKAGLPVSLDVKVFGEPPATVTWFFKDAELKNGENLEIINIDYNTKFLMTKSKRANTGKYVIKAKNEVGEDEAEVEITILGKPSKPNGPLDVSDVTKNGCTLTWKKPDDDGGSPVEYYEIEKLDPLTGQWIPCGTAKDCKANITGLQEGKPYKFRVKAVNKEGESEELETEKPIIAKNPFDEPGKPGRPEPRNWDKDFVELEWAPPKDDGGAPITGYIIQKREKGGRSWQDCLRTSGDRPTGRVTDVEEGHEYEFRVMAVNKAGPGEPSDPSKSVIAKPRFLAPKIDRKDLQKKKIKVGQPLKMEADVKGEPEPTITWTFNGQPLKPEERLKIENKDYHTSFALQKLTRADGGKYVVTAKNDSGTDTVEIEVQVVSKPAKPKGPLKVSDVKADGCKLKWEPPEDDGGEPIESYVVERMDTESGRWVPVCTTKTPEADVTGLNEGKDYMFRVKAVNPEGESEPLVTDTATTAKNPYGEPDPPGKPEFKDWSKEHVDLKWEKPPSDGGAPITAYIVEKKDRDTGKWVKAAEVPGNKTEARVPDLIEGKTYQFRVKAVNKAGPGKPSAASENLLAKDRFAPPKIDRTNMRDITIKAGQNIRLDIKVTGEPPPTKTWFHNKERLSSRDDLTIDTEDYKIKLSVVVCSRKHSGTYVLKAENSSGRDEATIQVNVLDVPAKPEGPLKISDIHKEGCTLKWNPPLDDGGAPIDHYVVEKLDTETGRWMPCMKTKDPKAEVENLVPGHEYKFRVSAVNNEGVSEPLEAEHAIIAKNPFDEPGKPGTPDVVDWDRDHVDLKWEKPVNDGGAPITGYIIEKREVGSPKWVKACEVGPYDNEKATVPNLDEGTEYEFRVKAINEAGPGEPSDASKSVVCKPRKLAPRIDRKNLRTIKVREGEPIALDVKISGEPPPDVEWSLNGKSVSSGNGLKLVNVPYLTKYQHSSPRRKDSGMYKIHASNRYGEDKAELEIIVTSKPDKPEGPL</sequence>
<feature type="domain" description="Fibronectin type-III" evidence="4">
    <location>
        <begin position="3743"/>
        <end position="3836"/>
    </location>
</feature>
<dbReference type="Proteomes" id="UP001549920">
    <property type="component" value="Unassembled WGS sequence"/>
</dbReference>
<feature type="domain" description="Fibronectin type-III" evidence="4">
    <location>
        <begin position="2856"/>
        <end position="2951"/>
    </location>
</feature>
<dbReference type="CDD" id="cd00063">
    <property type="entry name" value="FN3"/>
    <property type="match status" value="16"/>
</dbReference>
<feature type="domain" description="Ig-like" evidence="3">
    <location>
        <begin position="223"/>
        <end position="316"/>
    </location>
</feature>
<evidence type="ECO:0000259" key="3">
    <source>
        <dbReference type="PROSITE" id="PS50835"/>
    </source>
</evidence>
<feature type="domain" description="Fibronectin type-III" evidence="4">
    <location>
        <begin position="2661"/>
        <end position="2754"/>
    </location>
</feature>
<feature type="domain" description="Ig-like" evidence="3">
    <location>
        <begin position="119"/>
        <end position="209"/>
    </location>
</feature>
<dbReference type="CDD" id="cd05748">
    <property type="entry name" value="Ig_Titin_like"/>
    <property type="match status" value="1"/>
</dbReference>
<dbReference type="InterPro" id="IPR036116">
    <property type="entry name" value="FN3_sf"/>
</dbReference>
<feature type="compositionally biased region" description="Acidic residues" evidence="2">
    <location>
        <begin position="629"/>
        <end position="646"/>
    </location>
</feature>